<evidence type="ECO:0000256" key="3">
    <source>
        <dbReference type="ARBA" id="ARBA00022490"/>
    </source>
</evidence>
<protein>
    <recommendedName>
        <fullName evidence="2">Chemotaxis protein CheW</fullName>
    </recommendedName>
</protein>
<evidence type="ECO:0000313" key="6">
    <source>
        <dbReference type="EMBL" id="MCW6512877.1"/>
    </source>
</evidence>
<dbReference type="GO" id="GO:0007165">
    <property type="term" value="P:signal transduction"/>
    <property type="evidence" value="ECO:0007669"/>
    <property type="project" value="InterPro"/>
</dbReference>
<comment type="subcellular location">
    <subcellularLocation>
        <location evidence="1">Cytoplasm</location>
    </subcellularLocation>
</comment>
<dbReference type="PANTHER" id="PTHR22617">
    <property type="entry name" value="CHEMOTAXIS SENSOR HISTIDINE KINASE-RELATED"/>
    <property type="match status" value="1"/>
</dbReference>
<reference evidence="6" key="1">
    <citation type="submission" date="2022-05" db="EMBL/GenBank/DDBJ databases">
        <authorList>
            <person name="Pankratov T."/>
        </authorList>
    </citation>
    <scope>NUCLEOTIDE SEQUENCE</scope>
    <source>
        <strain evidence="6">BP6-180914</strain>
    </source>
</reference>
<feature type="domain" description="CheW-like" evidence="5">
    <location>
        <begin position="378"/>
        <end position="520"/>
    </location>
</feature>
<dbReference type="Gene3D" id="2.40.50.180">
    <property type="entry name" value="CheA-289, Domain 4"/>
    <property type="match status" value="3"/>
</dbReference>
<dbReference type="PROSITE" id="PS50851">
    <property type="entry name" value="CHEW"/>
    <property type="match status" value="3"/>
</dbReference>
<name>A0AA41Z4E4_9HYPH</name>
<dbReference type="EMBL" id="JAMOIM010000071">
    <property type="protein sequence ID" value="MCW6512877.1"/>
    <property type="molecule type" value="Genomic_DNA"/>
</dbReference>
<feature type="domain" description="CheW-like" evidence="5">
    <location>
        <begin position="200"/>
        <end position="348"/>
    </location>
</feature>
<organism evidence="6 7">
    <name type="scientific">Lichenifustis flavocetrariae</name>
    <dbReference type="NCBI Taxonomy" id="2949735"/>
    <lineage>
        <taxon>Bacteria</taxon>
        <taxon>Pseudomonadati</taxon>
        <taxon>Pseudomonadota</taxon>
        <taxon>Alphaproteobacteria</taxon>
        <taxon>Hyphomicrobiales</taxon>
        <taxon>Lichenihabitantaceae</taxon>
        <taxon>Lichenifustis</taxon>
    </lineage>
</organism>
<accession>A0AA41Z4E4</accession>
<sequence>MSTTMEAVLDRDAASDPSEAGAGPESRAEIQTTRQFVTFHMEDETFAVPLTDVQEIIRLPAMVEVPMATASLEGLANLRGSVLPILNLRRIFQMPDAVHDDSTRVVVLNNGKPVGFVVDRMARVVTAEPREIESIDGIRATVDTGLLEGIIKRAQAMIMILNTSKLAVEMGGLTNRGPGKTGRDSGGIPNRQVEAVVSDEIQLVSFELDRQEYALPIESVQEIVQVPETINTIPNAKGHVLGVMNLRNRLLPLVSLRSMFGLPATAVGEQSRIVVVAHTIDGQVQAVGLVTDTVKEVLRVPRSIVDPLPNLLASGAGQREIENICRLDGGKRLVSILLPDRLFLNSAIRDAIGETADTSQESDMKAEAEATTARVDDEEQFVVFRVAEEEYGVPIEAVQEIVRIPEQLTRVPKSPDFVEGVVNLRGAVLPVIDQRRRFALPDKERNDRQRIMVFMVHEVQTGFIVDSVSEVLKIARAQISEAPDVAVNDGSAVTRVANIVNLKRMILMLDVERLLTKSETNALKKARSS</sequence>
<feature type="domain" description="CheW-like" evidence="5">
    <location>
        <begin position="33"/>
        <end position="172"/>
    </location>
</feature>
<dbReference type="Pfam" id="PF01584">
    <property type="entry name" value="CheW"/>
    <property type="match status" value="3"/>
</dbReference>
<dbReference type="GO" id="GO:0005829">
    <property type="term" value="C:cytosol"/>
    <property type="evidence" value="ECO:0007669"/>
    <property type="project" value="TreeGrafter"/>
</dbReference>
<feature type="region of interest" description="Disordered" evidence="4">
    <location>
        <begin position="1"/>
        <end position="29"/>
    </location>
</feature>
<dbReference type="SUPFAM" id="SSF50341">
    <property type="entry name" value="CheW-like"/>
    <property type="match status" value="3"/>
</dbReference>
<dbReference type="AlphaFoldDB" id="A0AA41Z4E4"/>
<dbReference type="InterPro" id="IPR036061">
    <property type="entry name" value="CheW-like_dom_sf"/>
</dbReference>
<dbReference type="GO" id="GO:0006935">
    <property type="term" value="P:chemotaxis"/>
    <property type="evidence" value="ECO:0007669"/>
    <property type="project" value="InterPro"/>
</dbReference>
<dbReference type="InterPro" id="IPR039315">
    <property type="entry name" value="CheW"/>
</dbReference>
<evidence type="ECO:0000313" key="7">
    <source>
        <dbReference type="Proteomes" id="UP001165667"/>
    </source>
</evidence>
<keyword evidence="3" id="KW-0963">Cytoplasm</keyword>
<dbReference type="RefSeq" id="WP_282589253.1">
    <property type="nucleotide sequence ID" value="NZ_JAMOIM010000071.1"/>
</dbReference>
<dbReference type="SMART" id="SM00260">
    <property type="entry name" value="CheW"/>
    <property type="match status" value="3"/>
</dbReference>
<evidence type="ECO:0000259" key="5">
    <source>
        <dbReference type="PROSITE" id="PS50851"/>
    </source>
</evidence>
<dbReference type="InterPro" id="IPR002545">
    <property type="entry name" value="CheW-lke_dom"/>
</dbReference>
<proteinExistence type="predicted"/>
<dbReference type="Proteomes" id="UP001165667">
    <property type="component" value="Unassembled WGS sequence"/>
</dbReference>
<comment type="caution">
    <text evidence="6">The sequence shown here is derived from an EMBL/GenBank/DDBJ whole genome shotgun (WGS) entry which is preliminary data.</text>
</comment>
<evidence type="ECO:0000256" key="4">
    <source>
        <dbReference type="SAM" id="MobiDB-lite"/>
    </source>
</evidence>
<gene>
    <name evidence="6" type="ORF">M8523_33915</name>
</gene>
<dbReference type="CDD" id="cd00732">
    <property type="entry name" value="CheW"/>
    <property type="match status" value="1"/>
</dbReference>
<keyword evidence="7" id="KW-1185">Reference proteome</keyword>
<evidence type="ECO:0000256" key="2">
    <source>
        <dbReference type="ARBA" id="ARBA00021483"/>
    </source>
</evidence>
<evidence type="ECO:0000256" key="1">
    <source>
        <dbReference type="ARBA" id="ARBA00004496"/>
    </source>
</evidence>
<dbReference type="Gene3D" id="2.30.30.40">
    <property type="entry name" value="SH3 Domains"/>
    <property type="match status" value="3"/>
</dbReference>
<dbReference type="PANTHER" id="PTHR22617:SF45">
    <property type="entry name" value="CHEMOTAXIS PROTEIN CHEW"/>
    <property type="match status" value="1"/>
</dbReference>